<feature type="non-terminal residue" evidence="5">
    <location>
        <position position="1"/>
    </location>
</feature>
<name>A0A9J5WN85_SOLCO</name>
<protein>
    <recommendedName>
        <fullName evidence="4">Disease resistance N-terminal domain-containing protein</fullName>
    </recommendedName>
</protein>
<keyword evidence="1" id="KW-0677">Repeat</keyword>
<proteinExistence type="predicted"/>
<feature type="domain" description="Disease resistance N-terminal" evidence="4">
    <location>
        <begin position="48"/>
        <end position="106"/>
    </location>
</feature>
<dbReference type="OrthoDB" id="1300367at2759"/>
<evidence type="ECO:0000256" key="3">
    <source>
        <dbReference type="ARBA" id="ARBA00022821"/>
    </source>
</evidence>
<keyword evidence="3" id="KW-0611">Plant defense</keyword>
<comment type="caution">
    <text evidence="5">The sequence shown here is derived from an EMBL/GenBank/DDBJ whole genome shotgun (WGS) entry which is preliminary data.</text>
</comment>
<evidence type="ECO:0000256" key="2">
    <source>
        <dbReference type="ARBA" id="ARBA00022741"/>
    </source>
</evidence>
<organism evidence="5 6">
    <name type="scientific">Solanum commersonii</name>
    <name type="common">Commerson's wild potato</name>
    <name type="synonym">Commerson's nightshade</name>
    <dbReference type="NCBI Taxonomy" id="4109"/>
    <lineage>
        <taxon>Eukaryota</taxon>
        <taxon>Viridiplantae</taxon>
        <taxon>Streptophyta</taxon>
        <taxon>Embryophyta</taxon>
        <taxon>Tracheophyta</taxon>
        <taxon>Spermatophyta</taxon>
        <taxon>Magnoliopsida</taxon>
        <taxon>eudicotyledons</taxon>
        <taxon>Gunneridae</taxon>
        <taxon>Pentapetalae</taxon>
        <taxon>asterids</taxon>
        <taxon>lamiids</taxon>
        <taxon>Solanales</taxon>
        <taxon>Solanaceae</taxon>
        <taxon>Solanoideae</taxon>
        <taxon>Solaneae</taxon>
        <taxon>Solanum</taxon>
    </lineage>
</organism>
<sequence length="113" mass="12546">MFRVWDAIPEKSPINPKECKISEMDIGLGGGAFLFSGLQVLFDRLAPQKLKITLHGLQAVVSDAENKQASNQSVNQWPDELRDAVDSAENLMEEVNYEALRLKVEGLASKSCR</sequence>
<dbReference type="AlphaFoldDB" id="A0A9J5WN85"/>
<reference evidence="5 6" key="1">
    <citation type="submission" date="2020-09" db="EMBL/GenBank/DDBJ databases">
        <title>De no assembly of potato wild relative species, Solanum commersonii.</title>
        <authorList>
            <person name="Cho K."/>
        </authorList>
    </citation>
    <scope>NUCLEOTIDE SEQUENCE [LARGE SCALE GENOMIC DNA]</scope>
    <source>
        <strain evidence="5">LZ3.2</strain>
        <tissue evidence="5">Leaf</tissue>
    </source>
</reference>
<dbReference type="Pfam" id="PF18052">
    <property type="entry name" value="Rx_N"/>
    <property type="match status" value="1"/>
</dbReference>
<dbReference type="GO" id="GO:0000166">
    <property type="term" value="F:nucleotide binding"/>
    <property type="evidence" value="ECO:0007669"/>
    <property type="project" value="UniProtKB-KW"/>
</dbReference>
<evidence type="ECO:0000259" key="4">
    <source>
        <dbReference type="Pfam" id="PF18052"/>
    </source>
</evidence>
<keyword evidence="2" id="KW-0547">Nucleotide-binding</keyword>
<dbReference type="Gene3D" id="1.20.5.4130">
    <property type="match status" value="1"/>
</dbReference>
<dbReference type="EMBL" id="JACXVP010000011">
    <property type="protein sequence ID" value="KAG5577361.1"/>
    <property type="molecule type" value="Genomic_DNA"/>
</dbReference>
<evidence type="ECO:0000313" key="5">
    <source>
        <dbReference type="EMBL" id="KAG5577361.1"/>
    </source>
</evidence>
<evidence type="ECO:0000256" key="1">
    <source>
        <dbReference type="ARBA" id="ARBA00022737"/>
    </source>
</evidence>
<dbReference type="InterPro" id="IPR041118">
    <property type="entry name" value="Rx_N"/>
</dbReference>
<gene>
    <name evidence="5" type="ORF">H5410_057495</name>
</gene>
<evidence type="ECO:0000313" key="6">
    <source>
        <dbReference type="Proteomes" id="UP000824120"/>
    </source>
</evidence>
<dbReference type="Proteomes" id="UP000824120">
    <property type="component" value="Chromosome 11"/>
</dbReference>
<accession>A0A9J5WN85</accession>
<keyword evidence="6" id="KW-1185">Reference proteome</keyword>
<dbReference type="GO" id="GO:0006952">
    <property type="term" value="P:defense response"/>
    <property type="evidence" value="ECO:0007669"/>
    <property type="project" value="UniProtKB-KW"/>
</dbReference>